<organism evidence="3 4">
    <name type="scientific">Maritalea mobilis</name>
    <dbReference type="NCBI Taxonomy" id="483324"/>
    <lineage>
        <taxon>Bacteria</taxon>
        <taxon>Pseudomonadati</taxon>
        <taxon>Pseudomonadota</taxon>
        <taxon>Alphaproteobacteria</taxon>
        <taxon>Hyphomicrobiales</taxon>
        <taxon>Devosiaceae</taxon>
        <taxon>Maritalea</taxon>
    </lineage>
</organism>
<reference evidence="3 4" key="1">
    <citation type="submission" date="2019-03" db="EMBL/GenBank/DDBJ databases">
        <title>Genomic Encyclopedia of Type Strains, Phase III (KMG-III): the genomes of soil and plant-associated and newly described type strains.</title>
        <authorList>
            <person name="Whitman W."/>
        </authorList>
    </citation>
    <scope>NUCLEOTIDE SEQUENCE [LARGE SCALE GENOMIC DNA]</scope>
    <source>
        <strain evidence="3 4">CGMCC 1.7002</strain>
    </source>
</reference>
<dbReference type="Gene3D" id="3.30.70.1060">
    <property type="entry name" value="Dimeric alpha+beta barrel"/>
    <property type="match status" value="1"/>
</dbReference>
<dbReference type="Pfam" id="PF03795">
    <property type="entry name" value="YCII"/>
    <property type="match status" value="1"/>
</dbReference>
<evidence type="ECO:0000256" key="1">
    <source>
        <dbReference type="ARBA" id="ARBA00007689"/>
    </source>
</evidence>
<accession>A0A4R6VG00</accession>
<name>A0A4R6VG00_9HYPH</name>
<dbReference type="SUPFAM" id="SSF54909">
    <property type="entry name" value="Dimeric alpha+beta barrel"/>
    <property type="match status" value="1"/>
</dbReference>
<comment type="caution">
    <text evidence="3">The sequence shown here is derived from an EMBL/GenBank/DDBJ whole genome shotgun (WGS) entry which is preliminary data.</text>
</comment>
<protein>
    <submittedName>
        <fullName evidence="3">Uncharacterized protein YciI</fullName>
    </submittedName>
</protein>
<evidence type="ECO:0000313" key="4">
    <source>
        <dbReference type="Proteomes" id="UP000295391"/>
    </source>
</evidence>
<evidence type="ECO:0000259" key="2">
    <source>
        <dbReference type="Pfam" id="PF03795"/>
    </source>
</evidence>
<dbReference type="InterPro" id="IPR005545">
    <property type="entry name" value="YCII"/>
</dbReference>
<keyword evidence="4" id="KW-1185">Reference proteome</keyword>
<dbReference type="RefSeq" id="WP_133574013.1">
    <property type="nucleotide sequence ID" value="NZ_SNYR01000005.1"/>
</dbReference>
<sequence>MFLIDFQFVDVNALTEELTQAHRSHLSSAYEDGELLFGGPKVPRSGGIILSMHKEKEKLEALLNADPMVKAQQARYEITEFKPVFASPAQKQVIALT</sequence>
<dbReference type="OrthoDB" id="9814407at2"/>
<comment type="similarity">
    <text evidence="1">Belongs to the YciI family.</text>
</comment>
<proteinExistence type="inferred from homology"/>
<gene>
    <name evidence="3" type="ORF">ATL17_3411</name>
</gene>
<dbReference type="EMBL" id="SNYR01000005">
    <property type="protein sequence ID" value="TDQ60224.1"/>
    <property type="molecule type" value="Genomic_DNA"/>
</dbReference>
<dbReference type="InterPro" id="IPR011008">
    <property type="entry name" value="Dimeric_a/b-barrel"/>
</dbReference>
<dbReference type="PANTHER" id="PTHR37828">
    <property type="entry name" value="GSR2449 PROTEIN"/>
    <property type="match status" value="1"/>
</dbReference>
<evidence type="ECO:0000313" key="3">
    <source>
        <dbReference type="EMBL" id="TDQ60224.1"/>
    </source>
</evidence>
<dbReference type="AlphaFoldDB" id="A0A4R6VG00"/>
<dbReference type="PANTHER" id="PTHR37828:SF1">
    <property type="entry name" value="YCII-RELATED DOMAIN-CONTAINING PROTEIN"/>
    <property type="match status" value="1"/>
</dbReference>
<feature type="domain" description="YCII-related" evidence="2">
    <location>
        <begin position="15"/>
        <end position="82"/>
    </location>
</feature>
<dbReference type="Proteomes" id="UP000295391">
    <property type="component" value="Unassembled WGS sequence"/>
</dbReference>